<dbReference type="Proteomes" id="UP000019146">
    <property type="component" value="Plasmid unnamed"/>
</dbReference>
<dbReference type="EMBL" id="CP012748">
    <property type="protein sequence ID" value="ALL71100.1"/>
    <property type="molecule type" value="Genomic_DNA"/>
</dbReference>
<gene>
    <name evidence="2" type="ORF">K788_0002073</name>
</gene>
<evidence type="ECO:0000313" key="2">
    <source>
        <dbReference type="EMBL" id="ALL71100.1"/>
    </source>
</evidence>
<geneLocation type="plasmid" evidence="3"/>
<dbReference type="KEGG" id="bcai:K788_0002073"/>
<sequence length="46" mass="5525">MRRPEFASQVMHRKVSSRHPHETVRGAVQKWNRGLKITRRRSVDQD</sequence>
<organism evidence="2 3">
    <name type="scientific">Paraburkholderia caribensis MBA4</name>
    <dbReference type="NCBI Taxonomy" id="1323664"/>
    <lineage>
        <taxon>Bacteria</taxon>
        <taxon>Pseudomonadati</taxon>
        <taxon>Pseudomonadota</taxon>
        <taxon>Betaproteobacteria</taxon>
        <taxon>Burkholderiales</taxon>
        <taxon>Burkholderiaceae</taxon>
        <taxon>Paraburkholderia</taxon>
    </lineage>
</organism>
<protein>
    <submittedName>
        <fullName evidence="2">Uncharacterized protein</fullName>
    </submittedName>
</protein>
<name>A0A0P0RQ34_9BURK</name>
<dbReference type="AlphaFoldDB" id="A0A0P0RQ34"/>
<evidence type="ECO:0000313" key="3">
    <source>
        <dbReference type="Proteomes" id="UP000019146"/>
    </source>
</evidence>
<evidence type="ECO:0000256" key="1">
    <source>
        <dbReference type="SAM" id="MobiDB-lite"/>
    </source>
</evidence>
<reference evidence="2 3" key="1">
    <citation type="journal article" date="2014" name="Genome Announc.">
        <title>Draft Genome Sequence of the Haloacid-Degrading Burkholderia caribensis Strain MBA4.</title>
        <authorList>
            <person name="Pan Y."/>
            <person name="Kong K.F."/>
            <person name="Tsang J.S."/>
        </authorList>
    </citation>
    <scope>NUCLEOTIDE SEQUENCE [LARGE SCALE GENOMIC DNA]</scope>
    <source>
        <strain evidence="2 3">MBA4</strain>
        <plasmid evidence="3">Plasmid</plasmid>
    </source>
</reference>
<keyword evidence="2" id="KW-0614">Plasmid</keyword>
<proteinExistence type="predicted"/>
<feature type="region of interest" description="Disordered" evidence="1">
    <location>
        <begin position="1"/>
        <end position="22"/>
    </location>
</feature>
<accession>A0A0P0RQ34</accession>